<comment type="caution">
    <text evidence="2">The sequence shown here is derived from an EMBL/GenBank/DDBJ whole genome shotgun (WGS) entry which is preliminary data.</text>
</comment>
<evidence type="ECO:0000313" key="3">
    <source>
        <dbReference type="Proteomes" id="UP001066276"/>
    </source>
</evidence>
<organism evidence="2 3">
    <name type="scientific">Pleurodeles waltl</name>
    <name type="common">Iberian ribbed newt</name>
    <dbReference type="NCBI Taxonomy" id="8319"/>
    <lineage>
        <taxon>Eukaryota</taxon>
        <taxon>Metazoa</taxon>
        <taxon>Chordata</taxon>
        <taxon>Craniata</taxon>
        <taxon>Vertebrata</taxon>
        <taxon>Euteleostomi</taxon>
        <taxon>Amphibia</taxon>
        <taxon>Batrachia</taxon>
        <taxon>Caudata</taxon>
        <taxon>Salamandroidea</taxon>
        <taxon>Salamandridae</taxon>
        <taxon>Pleurodelinae</taxon>
        <taxon>Pleurodeles</taxon>
    </lineage>
</organism>
<dbReference type="EMBL" id="JANPWB010000014">
    <property type="protein sequence ID" value="KAJ1095136.1"/>
    <property type="molecule type" value="Genomic_DNA"/>
</dbReference>
<dbReference type="AlphaFoldDB" id="A0AAV7LU79"/>
<accession>A0AAV7LU79</accession>
<feature type="compositionally biased region" description="Basic and acidic residues" evidence="1">
    <location>
        <begin position="69"/>
        <end position="78"/>
    </location>
</feature>
<proteinExistence type="predicted"/>
<gene>
    <name evidence="2" type="ORF">NDU88_000306</name>
</gene>
<feature type="compositionally biased region" description="Basic and acidic residues" evidence="1">
    <location>
        <begin position="34"/>
        <end position="45"/>
    </location>
</feature>
<feature type="compositionally biased region" description="Low complexity" evidence="1">
    <location>
        <begin position="1"/>
        <end position="32"/>
    </location>
</feature>
<protein>
    <submittedName>
        <fullName evidence="2">Uncharacterized protein</fullName>
    </submittedName>
</protein>
<reference evidence="2" key="1">
    <citation type="journal article" date="2022" name="bioRxiv">
        <title>Sequencing and chromosome-scale assembly of the giantPleurodeles waltlgenome.</title>
        <authorList>
            <person name="Brown T."/>
            <person name="Elewa A."/>
            <person name="Iarovenko S."/>
            <person name="Subramanian E."/>
            <person name="Araus A.J."/>
            <person name="Petzold A."/>
            <person name="Susuki M."/>
            <person name="Suzuki K.-i.T."/>
            <person name="Hayashi T."/>
            <person name="Toyoda A."/>
            <person name="Oliveira C."/>
            <person name="Osipova E."/>
            <person name="Leigh N.D."/>
            <person name="Simon A."/>
            <person name="Yun M.H."/>
        </authorList>
    </citation>
    <scope>NUCLEOTIDE SEQUENCE</scope>
    <source>
        <strain evidence="2">20211129_DDA</strain>
        <tissue evidence="2">Liver</tissue>
    </source>
</reference>
<feature type="region of interest" description="Disordered" evidence="1">
    <location>
        <begin position="1"/>
        <end position="92"/>
    </location>
</feature>
<sequence>MAAAGRVGAVRGVVSANVRHSSNQSRRPSLSGPRRREMEDTRSFEEAAAGPEAASASSVFYRLKVAQGEARDRREAHVSGKRGGHGNGRELA</sequence>
<evidence type="ECO:0000313" key="2">
    <source>
        <dbReference type="EMBL" id="KAJ1095136.1"/>
    </source>
</evidence>
<dbReference type="Proteomes" id="UP001066276">
    <property type="component" value="Chromosome 10"/>
</dbReference>
<evidence type="ECO:0000256" key="1">
    <source>
        <dbReference type="SAM" id="MobiDB-lite"/>
    </source>
</evidence>
<name>A0AAV7LU79_PLEWA</name>
<keyword evidence="3" id="KW-1185">Reference proteome</keyword>
<feature type="compositionally biased region" description="Low complexity" evidence="1">
    <location>
        <begin position="46"/>
        <end position="58"/>
    </location>
</feature>